<evidence type="ECO:0000313" key="11">
    <source>
        <dbReference type="Proteomes" id="UP000029714"/>
    </source>
</evidence>
<dbReference type="Pfam" id="PF08238">
    <property type="entry name" value="Sel1"/>
    <property type="match status" value="2"/>
</dbReference>
<evidence type="ECO:0000256" key="3">
    <source>
        <dbReference type="ARBA" id="ARBA00012865"/>
    </source>
</evidence>
<dbReference type="EC" id="3.5.2.6" evidence="3 9"/>
<name>A0A347W618_9HELI</name>
<organism evidence="10 11">
    <name type="scientific">Helicobacter saguini</name>
    <dbReference type="NCBI Taxonomy" id="1548018"/>
    <lineage>
        <taxon>Bacteria</taxon>
        <taxon>Pseudomonadati</taxon>
        <taxon>Campylobacterota</taxon>
        <taxon>Epsilonproteobacteria</taxon>
        <taxon>Campylobacterales</taxon>
        <taxon>Helicobacteraceae</taxon>
        <taxon>Helicobacter</taxon>
    </lineage>
</organism>
<evidence type="ECO:0000256" key="1">
    <source>
        <dbReference type="ARBA" id="ARBA00001526"/>
    </source>
</evidence>
<evidence type="ECO:0000256" key="7">
    <source>
        <dbReference type="ARBA" id="ARBA00023157"/>
    </source>
</evidence>
<dbReference type="AlphaFoldDB" id="A0A347W618"/>
<evidence type="ECO:0000256" key="2">
    <source>
        <dbReference type="ARBA" id="ARBA00008486"/>
    </source>
</evidence>
<dbReference type="Proteomes" id="UP000029714">
    <property type="component" value="Unassembled WGS sequence"/>
</dbReference>
<keyword evidence="4" id="KW-0677">Repeat</keyword>
<dbReference type="SUPFAM" id="SSF81901">
    <property type="entry name" value="HCP-like"/>
    <property type="match status" value="1"/>
</dbReference>
<dbReference type="InterPro" id="IPR040239">
    <property type="entry name" value="HcpB-like"/>
</dbReference>
<keyword evidence="7" id="KW-1015">Disulfide bond</keyword>
<comment type="function">
    <text evidence="9">Hydrolyzes 6-aminopenicillinic acid and 7-aminocephalosporanic acid (ACA) derivatives.</text>
</comment>
<evidence type="ECO:0000256" key="4">
    <source>
        <dbReference type="ARBA" id="ARBA00022737"/>
    </source>
</evidence>
<keyword evidence="6" id="KW-0802">TPR repeat</keyword>
<dbReference type="PANTHER" id="PTHR13891">
    <property type="entry name" value="CYTOCHROME C OXIDASE ASSEMBLY FACTOR 7"/>
    <property type="match status" value="1"/>
</dbReference>
<dbReference type="GO" id="GO:0046677">
    <property type="term" value="P:response to antibiotic"/>
    <property type="evidence" value="ECO:0007669"/>
    <property type="project" value="UniProtKB-KW"/>
</dbReference>
<keyword evidence="9" id="KW-0964">Secreted</keyword>
<keyword evidence="5 9" id="KW-0378">Hydrolase</keyword>
<keyword evidence="8" id="KW-0046">Antibiotic resistance</keyword>
<comment type="catalytic activity">
    <reaction evidence="1 9">
        <text>a beta-lactam + H2O = a substituted beta-amino acid</text>
        <dbReference type="Rhea" id="RHEA:20401"/>
        <dbReference type="ChEBI" id="CHEBI:15377"/>
        <dbReference type="ChEBI" id="CHEBI:35627"/>
        <dbReference type="ChEBI" id="CHEBI:140347"/>
        <dbReference type="EC" id="3.5.2.6"/>
    </reaction>
</comment>
<dbReference type="InterPro" id="IPR006597">
    <property type="entry name" value="Sel1-like"/>
</dbReference>
<dbReference type="STRING" id="1548018.LS64_10640"/>
<accession>A0A347W618</accession>
<dbReference type="SMART" id="SM00671">
    <property type="entry name" value="SEL1"/>
    <property type="match status" value="2"/>
</dbReference>
<comment type="similarity">
    <text evidence="2 9">Belongs to the hcp beta-lactamase family.</text>
</comment>
<dbReference type="EMBL" id="JRMP02000003">
    <property type="protein sequence ID" value="TLD95337.1"/>
    <property type="molecule type" value="Genomic_DNA"/>
</dbReference>
<evidence type="ECO:0000256" key="8">
    <source>
        <dbReference type="ARBA" id="ARBA00023251"/>
    </source>
</evidence>
<sequence length="247" mass="27929">MGFFMARFAILFFIFYGVLFGVESSLDSKDLAKYGDFNSFSLQCKRKDFKGCYYLGLSYLSGFQVLPNQNEAKKYLQLACQNDILESCLSLNQHGDTNEKLEIYKKACENNSLESCKKLAQILEQNISFNAAQSQKLEVLTILQKICKLSADSKCKIAAEFQEKYMVNNDLEMLSECNDAIKEYDNLSGRGASKLQVCGAVGDAFANGKIDSKIPKDKQKAAYYYDFACKANKVYCYKYELDSILNP</sequence>
<dbReference type="PANTHER" id="PTHR13891:SF1">
    <property type="entry name" value="CYTOCHROME C OXIDASE ASSEMBLY FACTOR 7"/>
    <property type="match status" value="1"/>
</dbReference>
<evidence type="ECO:0000256" key="9">
    <source>
        <dbReference type="RuleBase" id="RU366075"/>
    </source>
</evidence>
<comment type="caution">
    <text evidence="10">The sequence shown here is derived from an EMBL/GenBank/DDBJ whole genome shotgun (WGS) entry which is preliminary data.</text>
</comment>
<gene>
    <name evidence="10" type="ORF">LS64_003070</name>
</gene>
<proteinExistence type="inferred from homology"/>
<dbReference type="InterPro" id="IPR011990">
    <property type="entry name" value="TPR-like_helical_dom_sf"/>
</dbReference>
<dbReference type="Gene3D" id="1.25.40.10">
    <property type="entry name" value="Tetratricopeptide repeat domain"/>
    <property type="match status" value="1"/>
</dbReference>
<reference evidence="10 11" key="1">
    <citation type="journal article" date="2014" name="Genome Announc.">
        <title>Draft genome sequences of eight enterohepatic helicobacter species isolated from both laboratory and wild rodents.</title>
        <authorList>
            <person name="Sheh A."/>
            <person name="Shen Z."/>
            <person name="Fox J.G."/>
        </authorList>
    </citation>
    <scope>NUCLEOTIDE SEQUENCE [LARGE SCALE GENOMIC DNA]</scope>
    <source>
        <strain evidence="10 11">MIT 97-6194</strain>
    </source>
</reference>
<dbReference type="GO" id="GO:0008800">
    <property type="term" value="F:beta-lactamase activity"/>
    <property type="evidence" value="ECO:0007669"/>
    <property type="project" value="UniProtKB-UniRule"/>
</dbReference>
<dbReference type="OrthoDB" id="5329224at2"/>
<comment type="subcellular location">
    <subcellularLocation>
        <location evidence="9">Secreted</location>
    </subcellularLocation>
</comment>
<evidence type="ECO:0000256" key="6">
    <source>
        <dbReference type="ARBA" id="ARBA00022803"/>
    </source>
</evidence>
<keyword evidence="11" id="KW-1185">Reference proteome</keyword>
<protein>
    <recommendedName>
        <fullName evidence="3 9">Beta-lactamase</fullName>
        <ecNumber evidence="3 9">3.5.2.6</ecNumber>
    </recommendedName>
</protein>
<evidence type="ECO:0000313" key="10">
    <source>
        <dbReference type="EMBL" id="TLD95337.1"/>
    </source>
</evidence>
<evidence type="ECO:0000256" key="5">
    <source>
        <dbReference type="ARBA" id="ARBA00022801"/>
    </source>
</evidence>
<dbReference type="GO" id="GO:0005576">
    <property type="term" value="C:extracellular region"/>
    <property type="evidence" value="ECO:0007669"/>
    <property type="project" value="UniProtKB-SubCell"/>
</dbReference>
<reference evidence="10 11" key="2">
    <citation type="journal article" date="2016" name="Infect. Immun.">
        <title>Helicobacter saguini, a Novel Helicobacter Isolated from Cotton-Top Tamarins with Ulcerative Colitis, Has Proinflammatory Properties and Induces Typhlocolitis and Dysplasia in Gnotobiotic IL-10-/- Mice.</title>
        <authorList>
            <person name="Shen Z."/>
            <person name="Mannion A."/>
            <person name="Whary M.T."/>
            <person name="Muthupalani S."/>
            <person name="Sheh A."/>
            <person name="Feng Y."/>
            <person name="Gong G."/>
            <person name="Vandamme P."/>
            <person name="Holcombe H.R."/>
            <person name="Paster B.J."/>
            <person name="Fox J.G."/>
        </authorList>
    </citation>
    <scope>NUCLEOTIDE SEQUENCE [LARGE SCALE GENOMIC DNA]</scope>
    <source>
        <strain evidence="10 11">MIT 97-6194</strain>
    </source>
</reference>